<dbReference type="Pfam" id="PF13177">
    <property type="entry name" value="DNA_pol3_delta2"/>
    <property type="match status" value="1"/>
</dbReference>
<dbReference type="InterPro" id="IPR027417">
    <property type="entry name" value="P-loop_NTPase"/>
</dbReference>
<protein>
    <submittedName>
        <fullName evidence="1">DNA polymerase III subunit delta</fullName>
    </submittedName>
</protein>
<dbReference type="Proteomes" id="UP001152872">
    <property type="component" value="Unassembled WGS sequence"/>
</dbReference>
<dbReference type="SUPFAM" id="SSF52540">
    <property type="entry name" value="P-loop containing nucleoside triphosphate hydrolases"/>
    <property type="match status" value="1"/>
</dbReference>
<sequence length="312" mass="34795">MFSLNSPFDVVVGQNQAIKLLKAAIQRDRIAPAYLFAGTSGVGRSKTASAFAEILLGDRRSANRLSDRNHPDLLWVEPTYLDKGKMLTAKEADAAGLKRRALPQIRIEQIREISEFVSRPPLECQRSVVVLEEAQSMAESAANSLLKTLEEPLYATIILIVPDASAILPTLVSRCQRIPFTRLNQSQLQEVLVLAGHTIPPEVLALAQGSAGNAIESFERFKSIPAELLTAVRQIPQDAKTAMAIAKQITKELEVDLQLWLIDYLQNYFWEQQRSPIVLQHLDKARELIARYVQPRLVWEVTLLQIAGKIGN</sequence>
<evidence type="ECO:0000313" key="2">
    <source>
        <dbReference type="Proteomes" id="UP001152872"/>
    </source>
</evidence>
<evidence type="ECO:0000313" key="1">
    <source>
        <dbReference type="EMBL" id="MDG3495525.1"/>
    </source>
</evidence>
<dbReference type="PANTHER" id="PTHR11669:SF8">
    <property type="entry name" value="DNA POLYMERASE III SUBUNIT DELTA"/>
    <property type="match status" value="1"/>
</dbReference>
<dbReference type="Gene3D" id="3.40.50.300">
    <property type="entry name" value="P-loop containing nucleotide triphosphate hydrolases"/>
    <property type="match status" value="1"/>
</dbReference>
<name>A0A9X4RIZ6_9CYAN</name>
<dbReference type="InterPro" id="IPR050238">
    <property type="entry name" value="DNA_Rep/Repair_Clamp_Loader"/>
</dbReference>
<dbReference type="PANTHER" id="PTHR11669">
    <property type="entry name" value="REPLICATION FACTOR C / DNA POLYMERASE III GAMMA-TAU SUBUNIT"/>
    <property type="match status" value="1"/>
</dbReference>
<reference evidence="1" key="1">
    <citation type="submission" date="2019-05" db="EMBL/GenBank/DDBJ databases">
        <title>Whole genome sequencing of Pseudanabaena catenata USMAC16.</title>
        <authorList>
            <person name="Khan Z."/>
            <person name="Omar W.M."/>
            <person name="Convey P."/>
            <person name="Merican F."/>
            <person name="Najimudin N."/>
        </authorList>
    </citation>
    <scope>NUCLEOTIDE SEQUENCE</scope>
    <source>
        <strain evidence="1">USMAC16</strain>
    </source>
</reference>
<keyword evidence="2" id="KW-1185">Reference proteome</keyword>
<dbReference type="NCBIfam" id="NF005638">
    <property type="entry name" value="PRK07399.1"/>
    <property type="match status" value="1"/>
</dbReference>
<dbReference type="EMBL" id="VBTY01000106">
    <property type="protein sequence ID" value="MDG3495525.1"/>
    <property type="molecule type" value="Genomic_DNA"/>
</dbReference>
<dbReference type="AlphaFoldDB" id="A0A9X4RIZ6"/>
<accession>A0A9X4RIZ6</accession>
<gene>
    <name evidence="1" type="ORF">FEV09_13280</name>
</gene>
<organism evidence="1 2">
    <name type="scientific">Pseudanabaena catenata USMAC16</name>
    <dbReference type="NCBI Taxonomy" id="1855837"/>
    <lineage>
        <taxon>Bacteria</taxon>
        <taxon>Bacillati</taxon>
        <taxon>Cyanobacteriota</taxon>
        <taxon>Cyanophyceae</taxon>
        <taxon>Pseudanabaenales</taxon>
        <taxon>Pseudanabaenaceae</taxon>
        <taxon>Pseudanabaena</taxon>
    </lineage>
</organism>
<dbReference type="GO" id="GO:0006261">
    <property type="term" value="P:DNA-templated DNA replication"/>
    <property type="evidence" value="ECO:0007669"/>
    <property type="project" value="TreeGrafter"/>
</dbReference>
<proteinExistence type="predicted"/>
<comment type="caution">
    <text evidence="1">The sequence shown here is derived from an EMBL/GenBank/DDBJ whole genome shotgun (WGS) entry which is preliminary data.</text>
</comment>